<proteinExistence type="predicted"/>
<dbReference type="GO" id="GO:0016798">
    <property type="term" value="F:hydrolase activity, acting on glycosyl bonds"/>
    <property type="evidence" value="ECO:0007669"/>
    <property type="project" value="InterPro"/>
</dbReference>
<dbReference type="PANTHER" id="PTHR46145:SF4">
    <property type="entry name" value="HEPARANASE"/>
    <property type="match status" value="1"/>
</dbReference>
<evidence type="ECO:0000313" key="1">
    <source>
        <dbReference type="EMBL" id="BCD96115.1"/>
    </source>
</evidence>
<organism evidence="1 2">
    <name type="scientific">Marinagarivorans cellulosilyticus</name>
    <dbReference type="NCBI Taxonomy" id="2721545"/>
    <lineage>
        <taxon>Bacteria</taxon>
        <taxon>Pseudomonadati</taxon>
        <taxon>Pseudomonadota</taxon>
        <taxon>Gammaproteobacteria</taxon>
        <taxon>Cellvibrionales</taxon>
        <taxon>Cellvibrionaceae</taxon>
        <taxon>Marinagarivorans</taxon>
    </lineage>
</organism>
<sequence>MLFHVMAFSLARYQAPLFTLWRKLSGAGSTLKLLLAPLARLQVNAFWRQSTVVKPAPVALCSMLPVARVDERYVSFSIDISVLAGGQWWEGSHKVIGGLGGQKVLPFQLVGTKLDNLTRALGPAYLRIGGSEADKIHYFRAPQDEPGALVLTHQIWDRLHDFIARHDLKLSFTFKYGLFKRKEHGGWCPNEVLDLLVYSNRKGYHIHVCELGNELNAYWAFHGLSSQPRASKLADDYLTFSTEVKHLLPDAKIIGPGSAFWPRLGETIKPFSNISHKFLQLCQASGMKLDIVDWHYYPFQSRRSPVRTRRATQSSMLRPKALNEYKQYCLQLKKMRDAFFPNAQLWTGETGSAQCGGEPRLSDRFASCFWWADQLGLGARHGQEVMIRQSLVGGDYGLLSRTGLKPRPDYWLTWLWQQLMGVDVFDVASPHAQLRSYCHSAKRGNGRTLLLINLSGKACKVDMTGEFSFGQVVAQYTVTAKKLTSKKVRINGKKARLEEGRVPALSSFPVAPLSHYLPAHAIAFWCLR</sequence>
<dbReference type="KEGG" id="marq:MARGE09_P0314"/>
<dbReference type="EMBL" id="AP023086">
    <property type="protein sequence ID" value="BCD96115.1"/>
    <property type="molecule type" value="Genomic_DNA"/>
</dbReference>
<dbReference type="AlphaFoldDB" id="A0AAN1WEG7"/>
<dbReference type="GO" id="GO:0005615">
    <property type="term" value="C:extracellular space"/>
    <property type="evidence" value="ECO:0007669"/>
    <property type="project" value="TreeGrafter"/>
</dbReference>
<dbReference type="SUPFAM" id="SSF51445">
    <property type="entry name" value="(Trans)glycosidases"/>
    <property type="match status" value="1"/>
</dbReference>
<dbReference type="Pfam" id="PF03662">
    <property type="entry name" value="Glyco_hydro_79n"/>
    <property type="match status" value="1"/>
</dbReference>
<dbReference type="Gene3D" id="3.20.20.80">
    <property type="entry name" value="Glycosidases"/>
    <property type="match status" value="1"/>
</dbReference>
<name>A0AAN1WEG7_9GAMM</name>
<dbReference type="InterPro" id="IPR017853">
    <property type="entry name" value="GH"/>
</dbReference>
<accession>A0AAN1WEG7</accession>
<protein>
    <submittedName>
        <fullName evidence="1">Uncharacterized protein</fullName>
    </submittedName>
</protein>
<keyword evidence="2" id="KW-1185">Reference proteome</keyword>
<dbReference type="InterPro" id="IPR005199">
    <property type="entry name" value="Glyco_hydro_79"/>
</dbReference>
<dbReference type="Proteomes" id="UP001320119">
    <property type="component" value="Chromosome"/>
</dbReference>
<gene>
    <name evidence="1" type="ORF">MARGE09_P0314</name>
</gene>
<dbReference type="PANTHER" id="PTHR46145">
    <property type="entry name" value="HEPARANASE"/>
    <property type="match status" value="1"/>
</dbReference>
<dbReference type="GO" id="GO:0016020">
    <property type="term" value="C:membrane"/>
    <property type="evidence" value="ECO:0007669"/>
    <property type="project" value="InterPro"/>
</dbReference>
<reference evidence="1 2" key="1">
    <citation type="journal article" date="2022" name="IScience">
        <title>An ultrasensitive nanofiber-based assay for enzymatic hydrolysis and deep-sea microbial degradation of cellulose.</title>
        <authorList>
            <person name="Tsudome M."/>
            <person name="Tachioka M."/>
            <person name="Miyazaki M."/>
            <person name="Uchimura K."/>
            <person name="Tsuda M."/>
            <person name="Takaki Y."/>
            <person name="Deguchi S."/>
        </authorList>
    </citation>
    <scope>NUCLEOTIDE SEQUENCE [LARGE SCALE GENOMIC DNA]</scope>
    <source>
        <strain evidence="1 2">GE09</strain>
    </source>
</reference>
<dbReference type="GO" id="GO:0031012">
    <property type="term" value="C:extracellular matrix"/>
    <property type="evidence" value="ECO:0007669"/>
    <property type="project" value="TreeGrafter"/>
</dbReference>
<evidence type="ECO:0000313" key="2">
    <source>
        <dbReference type="Proteomes" id="UP001320119"/>
    </source>
</evidence>